<sequence>MVGLAYRPLLSRRRFAARMMSIVLTAVFVDGVALALGAIGYRALDGLDWLDASLNAALVMTGNGPVHALRTPGSKLFTVVYALLGVILFAAVIGVLLTPVLHRMLHGFEFHHREKAEQTSVGADDHHWKSAGGTK</sequence>
<dbReference type="InterPro" id="IPR013099">
    <property type="entry name" value="K_chnl_dom"/>
</dbReference>
<evidence type="ECO:0000259" key="2">
    <source>
        <dbReference type="Pfam" id="PF07885"/>
    </source>
</evidence>
<feature type="transmembrane region" description="Helical" evidence="1">
    <location>
        <begin position="21"/>
        <end position="44"/>
    </location>
</feature>
<dbReference type="Pfam" id="PF07885">
    <property type="entry name" value="Ion_trans_2"/>
    <property type="match status" value="1"/>
</dbReference>
<feature type="domain" description="Potassium channel" evidence="2">
    <location>
        <begin position="34"/>
        <end position="97"/>
    </location>
</feature>
<dbReference type="KEGG" id="saci:Sinac_2013"/>
<keyword evidence="4" id="KW-1185">Reference proteome</keyword>
<dbReference type="AlphaFoldDB" id="L0DCI8"/>
<dbReference type="Proteomes" id="UP000010798">
    <property type="component" value="Chromosome"/>
</dbReference>
<keyword evidence="1" id="KW-0812">Transmembrane</keyword>
<dbReference type="STRING" id="886293.Sinac_2013"/>
<proteinExistence type="predicted"/>
<keyword evidence="1" id="KW-0472">Membrane</keyword>
<gene>
    <name evidence="3" type="ordered locus">Sinac_2013</name>
</gene>
<evidence type="ECO:0000313" key="4">
    <source>
        <dbReference type="Proteomes" id="UP000010798"/>
    </source>
</evidence>
<dbReference type="eggNOG" id="ENOG5032YSA">
    <property type="taxonomic scope" value="Bacteria"/>
</dbReference>
<name>L0DCI8_SINAD</name>
<dbReference type="Gene3D" id="1.10.287.70">
    <property type="match status" value="1"/>
</dbReference>
<dbReference type="HOGENOM" id="CLU_141669_0_0_0"/>
<protein>
    <submittedName>
        <fullName evidence="3">Ion channel</fullName>
    </submittedName>
</protein>
<keyword evidence="1" id="KW-1133">Transmembrane helix</keyword>
<feature type="transmembrane region" description="Helical" evidence="1">
    <location>
        <begin position="79"/>
        <end position="101"/>
    </location>
</feature>
<dbReference type="SUPFAM" id="SSF81324">
    <property type="entry name" value="Voltage-gated potassium channels"/>
    <property type="match status" value="1"/>
</dbReference>
<dbReference type="EMBL" id="CP003364">
    <property type="protein sequence ID" value="AGA26361.1"/>
    <property type="molecule type" value="Genomic_DNA"/>
</dbReference>
<reference evidence="3 4" key="1">
    <citation type="submission" date="2012-02" db="EMBL/GenBank/DDBJ databases">
        <title>Complete sequence of chromosome of Singulisphaera acidiphila DSM 18658.</title>
        <authorList>
            <consortium name="US DOE Joint Genome Institute (JGI-PGF)"/>
            <person name="Lucas S."/>
            <person name="Copeland A."/>
            <person name="Lapidus A."/>
            <person name="Glavina del Rio T."/>
            <person name="Dalin E."/>
            <person name="Tice H."/>
            <person name="Bruce D."/>
            <person name="Goodwin L."/>
            <person name="Pitluck S."/>
            <person name="Peters L."/>
            <person name="Ovchinnikova G."/>
            <person name="Chertkov O."/>
            <person name="Kyrpides N."/>
            <person name="Mavromatis K."/>
            <person name="Ivanova N."/>
            <person name="Brettin T."/>
            <person name="Detter J.C."/>
            <person name="Han C."/>
            <person name="Larimer F."/>
            <person name="Land M."/>
            <person name="Hauser L."/>
            <person name="Markowitz V."/>
            <person name="Cheng J.-F."/>
            <person name="Hugenholtz P."/>
            <person name="Woyke T."/>
            <person name="Wu D."/>
            <person name="Tindall B."/>
            <person name="Pomrenke H."/>
            <person name="Brambilla E."/>
            <person name="Klenk H.-P."/>
            <person name="Eisen J.A."/>
        </authorList>
    </citation>
    <scope>NUCLEOTIDE SEQUENCE [LARGE SCALE GENOMIC DNA]</scope>
    <source>
        <strain evidence="4">ATCC BAA-1392 / DSM 18658 / VKM B-2454 / MOB10</strain>
    </source>
</reference>
<accession>L0DCI8</accession>
<evidence type="ECO:0000313" key="3">
    <source>
        <dbReference type="EMBL" id="AGA26361.1"/>
    </source>
</evidence>
<organism evidence="3 4">
    <name type="scientific">Singulisphaera acidiphila (strain ATCC BAA-1392 / DSM 18658 / VKM B-2454 / MOB10)</name>
    <dbReference type="NCBI Taxonomy" id="886293"/>
    <lineage>
        <taxon>Bacteria</taxon>
        <taxon>Pseudomonadati</taxon>
        <taxon>Planctomycetota</taxon>
        <taxon>Planctomycetia</taxon>
        <taxon>Isosphaerales</taxon>
        <taxon>Isosphaeraceae</taxon>
        <taxon>Singulisphaera</taxon>
    </lineage>
</organism>
<evidence type="ECO:0000256" key="1">
    <source>
        <dbReference type="SAM" id="Phobius"/>
    </source>
</evidence>